<protein>
    <recommendedName>
        <fullName evidence="3">RIC1 C-terminal alpha solenoid region domain-containing protein</fullName>
    </recommendedName>
</protein>
<dbReference type="Pfam" id="PF07064">
    <property type="entry name" value="RIC1"/>
    <property type="match status" value="1"/>
</dbReference>
<dbReference type="GO" id="GO:0005829">
    <property type="term" value="C:cytosol"/>
    <property type="evidence" value="ECO:0007669"/>
    <property type="project" value="TreeGrafter"/>
</dbReference>
<reference evidence="4" key="1">
    <citation type="submission" date="2020-05" db="EMBL/GenBank/DDBJ databases">
        <title>Phylogenomic resolution of chytrid fungi.</title>
        <authorList>
            <person name="Stajich J.E."/>
            <person name="Amses K."/>
            <person name="Simmons R."/>
            <person name="Seto K."/>
            <person name="Myers J."/>
            <person name="Bonds A."/>
            <person name="Quandt C.A."/>
            <person name="Barry K."/>
            <person name="Liu P."/>
            <person name="Grigoriev I."/>
            <person name="Longcore J.E."/>
            <person name="James T.Y."/>
        </authorList>
    </citation>
    <scope>NUCLEOTIDE SEQUENCE</scope>
    <source>
        <strain evidence="4">PLAUS21</strain>
    </source>
</reference>
<dbReference type="EMBL" id="JADGKB010000004">
    <property type="protein sequence ID" value="KAJ3261742.1"/>
    <property type="molecule type" value="Genomic_DNA"/>
</dbReference>
<name>A0AAD5UPJ5_9FUNG</name>
<organism evidence="4 5">
    <name type="scientific">Boothiomyces macroporosus</name>
    <dbReference type="NCBI Taxonomy" id="261099"/>
    <lineage>
        <taxon>Eukaryota</taxon>
        <taxon>Fungi</taxon>
        <taxon>Fungi incertae sedis</taxon>
        <taxon>Chytridiomycota</taxon>
        <taxon>Chytridiomycota incertae sedis</taxon>
        <taxon>Chytridiomycetes</taxon>
        <taxon>Rhizophydiales</taxon>
        <taxon>Terramycetaceae</taxon>
        <taxon>Boothiomyces</taxon>
    </lineage>
</organism>
<dbReference type="GO" id="GO:0006886">
    <property type="term" value="P:intracellular protein transport"/>
    <property type="evidence" value="ECO:0007669"/>
    <property type="project" value="InterPro"/>
</dbReference>
<keyword evidence="5" id="KW-1185">Reference proteome</keyword>
<evidence type="ECO:0000313" key="4">
    <source>
        <dbReference type="EMBL" id="KAJ3261742.1"/>
    </source>
</evidence>
<feature type="domain" description="RIC1 C-terminal alpha solenoid region" evidence="3">
    <location>
        <begin position="120"/>
        <end position="220"/>
    </location>
</feature>
<dbReference type="InterPro" id="IPR009771">
    <property type="entry name" value="RIC1_C"/>
</dbReference>
<gene>
    <name evidence="4" type="ORF">HK103_004693</name>
</gene>
<dbReference type="GO" id="GO:0000139">
    <property type="term" value="C:Golgi membrane"/>
    <property type="evidence" value="ECO:0007669"/>
    <property type="project" value="TreeGrafter"/>
</dbReference>
<dbReference type="AlphaFoldDB" id="A0AAD5UPJ5"/>
<keyword evidence="2" id="KW-0472">Membrane</keyword>
<evidence type="ECO:0000259" key="3">
    <source>
        <dbReference type="Pfam" id="PF07064"/>
    </source>
</evidence>
<comment type="subcellular location">
    <subcellularLocation>
        <location evidence="1">Membrane</location>
    </subcellularLocation>
</comment>
<evidence type="ECO:0000256" key="1">
    <source>
        <dbReference type="ARBA" id="ARBA00004370"/>
    </source>
</evidence>
<dbReference type="PANTHER" id="PTHR22746:SF10">
    <property type="entry name" value="GUANINE NUCLEOTIDE EXCHANGE FACTOR SUBUNIT RIC1"/>
    <property type="match status" value="1"/>
</dbReference>
<accession>A0AAD5UPJ5</accession>
<evidence type="ECO:0000313" key="5">
    <source>
        <dbReference type="Proteomes" id="UP001210925"/>
    </source>
</evidence>
<dbReference type="PANTHER" id="PTHR22746">
    <property type="entry name" value="RAB6A-GEF COMPLEX PARTNER PROTEIN 1"/>
    <property type="match status" value="1"/>
</dbReference>
<proteinExistence type="predicted"/>
<dbReference type="InterPro" id="IPR040096">
    <property type="entry name" value="Ric1"/>
</dbReference>
<evidence type="ECO:0000256" key="2">
    <source>
        <dbReference type="ARBA" id="ARBA00023136"/>
    </source>
</evidence>
<dbReference type="GO" id="GO:0034066">
    <property type="term" value="C:Ric1-Rgp1 guanyl-nucleotide exchange factor complex"/>
    <property type="evidence" value="ECO:0007669"/>
    <property type="project" value="InterPro"/>
</dbReference>
<dbReference type="Proteomes" id="UP001210925">
    <property type="component" value="Unassembled WGS sequence"/>
</dbReference>
<comment type="caution">
    <text evidence="4">The sequence shown here is derived from an EMBL/GenBank/DDBJ whole genome shotgun (WGS) entry which is preliminary data.</text>
</comment>
<sequence length="455" mass="52579">MENEKWQATKIADRIEHFWISSSKTDANDFKTSIWAFNGQGAKILSDPSHWIESPVDERPKDAVLRLSLDFYPLGNSIVNLVVLLKQGVLVGIRQQLSLNNSLGISQFSCEIKTHLFVHLIIKHFLSTNLYNRALNFAKNYQDLEYFNHALEMMLHNALDEDSDLPKESQDRILSSVIAFVKQFPRSLEIIVNCARKSEMALWKHYFSLVGDPIELYKLAVKLLEHSLNADDFETASELYRFLRSIFDEEILSANDNDIQSQPLTKEQLSHMLLFETLIHKKMRDILLEGRYRDLLHFGALFSVSISHWLKTERANTEYLVMDWGFTFSELHEQFNWPYPAVIKSPALTRRDSKNSVDKGWGVGRRPSQLGIITKRTSTLNLRESELRNLMNTAKDGDFPELALLVSTMLQDIDNCLAILQHHPQFKSRWENALLSIKESSYPFYAQALKEILSK</sequence>
<dbReference type="GO" id="GO:0042147">
    <property type="term" value="P:retrograde transport, endosome to Golgi"/>
    <property type="evidence" value="ECO:0007669"/>
    <property type="project" value="TreeGrafter"/>
</dbReference>